<dbReference type="AlphaFoldDB" id="A0A8F9TYR6"/>
<accession>A0A8F9TYR6</accession>
<evidence type="ECO:0000313" key="3">
    <source>
        <dbReference type="EMBL" id="QYM80472.1"/>
    </source>
</evidence>
<feature type="domain" description="Glycosyltransferase 2-like" evidence="2">
    <location>
        <begin position="3"/>
        <end position="119"/>
    </location>
</feature>
<dbReference type="InterPro" id="IPR029044">
    <property type="entry name" value="Nucleotide-diphossugar_trans"/>
</dbReference>
<dbReference type="Pfam" id="PF00535">
    <property type="entry name" value="Glycos_transf_2"/>
    <property type="match status" value="1"/>
</dbReference>
<dbReference type="InterPro" id="IPR001173">
    <property type="entry name" value="Glyco_trans_2-like"/>
</dbReference>
<name>A0A8F9TYR6_9BACT</name>
<dbReference type="Gene3D" id="3.90.550.10">
    <property type="entry name" value="Spore Coat Polysaccharide Biosynthesis Protein SpsA, Chain A"/>
    <property type="match status" value="1"/>
</dbReference>
<evidence type="ECO:0000256" key="1">
    <source>
        <dbReference type="ARBA" id="ARBA00038494"/>
    </source>
</evidence>
<dbReference type="PANTHER" id="PTHR43630:SF2">
    <property type="entry name" value="GLYCOSYLTRANSFERASE"/>
    <property type="match status" value="1"/>
</dbReference>
<dbReference type="RefSeq" id="WP_220165712.1">
    <property type="nucleotide sequence ID" value="NZ_CP080507.1"/>
</dbReference>
<dbReference type="EMBL" id="CP080507">
    <property type="protein sequence ID" value="QYM80472.1"/>
    <property type="molecule type" value="Genomic_DNA"/>
</dbReference>
<proteinExistence type="inferred from homology"/>
<dbReference type="CDD" id="cd02511">
    <property type="entry name" value="Beta4Glucosyltransferase"/>
    <property type="match status" value="1"/>
</dbReference>
<keyword evidence="4" id="KW-1185">Reference proteome</keyword>
<sequence>MISILILTFNEARNLPGALASVRASDDIVVLDSGSTDATLAIAQAAGARVFSRPFDDFSGQRNYAHATVSFKHDWVFHLDADERISPELMAECDRMAANAPPTVDGFYAAPRMLFRGRWLPRCTDFPAWQARFVHATRFSFVQVGHGQRESPGMRMQYLQGGYFHEMLLPGSEDDWLEKHRRYARIEARSASHQPPPTRELISRDRLVRRRALKAVSYRLPFRPAFRMFYQFVLRRGFLDGRYSWRYCRLLGRYEHFIDEERRRLSRVAGGAL</sequence>
<dbReference type="SUPFAM" id="SSF53448">
    <property type="entry name" value="Nucleotide-diphospho-sugar transferases"/>
    <property type="match status" value="1"/>
</dbReference>
<evidence type="ECO:0000313" key="4">
    <source>
        <dbReference type="Proteomes" id="UP000825051"/>
    </source>
</evidence>
<comment type="similarity">
    <text evidence="1">Belongs to the glycosyltransferase 2 family. WaaE/KdtX subfamily.</text>
</comment>
<reference evidence="3" key="1">
    <citation type="submission" date="2021-08" db="EMBL/GenBank/DDBJ databases">
        <title>Genome of a novel bacterium of the phylum Verrucomicrobia, Oleiharenicola sp. KSB-15.</title>
        <authorList>
            <person name="Chung J.-H."/>
            <person name="Ahn J.-H."/>
            <person name="Yoon Y."/>
            <person name="Kim D.-Y."/>
            <person name="An S.-H."/>
            <person name="Park I."/>
            <person name="Yeon J."/>
        </authorList>
    </citation>
    <scope>NUCLEOTIDE SEQUENCE</scope>
    <source>
        <strain evidence="3">KSB-15</strain>
    </source>
</reference>
<gene>
    <name evidence="3" type="ORF">K0B96_07660</name>
</gene>
<protein>
    <submittedName>
        <fullName evidence="3">Glycosyltransferase family 2 protein</fullName>
    </submittedName>
</protein>
<evidence type="ECO:0000259" key="2">
    <source>
        <dbReference type="Pfam" id="PF00535"/>
    </source>
</evidence>
<organism evidence="3 4">
    <name type="scientific">Horticoccus luteus</name>
    <dbReference type="NCBI Taxonomy" id="2862869"/>
    <lineage>
        <taxon>Bacteria</taxon>
        <taxon>Pseudomonadati</taxon>
        <taxon>Verrucomicrobiota</taxon>
        <taxon>Opitutia</taxon>
        <taxon>Opitutales</taxon>
        <taxon>Opitutaceae</taxon>
        <taxon>Horticoccus</taxon>
    </lineage>
</organism>
<dbReference type="PANTHER" id="PTHR43630">
    <property type="entry name" value="POLY-BETA-1,6-N-ACETYL-D-GLUCOSAMINE SYNTHASE"/>
    <property type="match status" value="1"/>
</dbReference>
<dbReference type="KEGG" id="ole:K0B96_07660"/>
<dbReference type="Proteomes" id="UP000825051">
    <property type="component" value="Chromosome"/>
</dbReference>